<dbReference type="PANTHER" id="PTHR30154:SF17">
    <property type="entry name" value="DNA-BINDING TRANSCRIPTIONAL ACTIVATOR DECR"/>
    <property type="match status" value="1"/>
</dbReference>
<evidence type="ECO:0000256" key="1">
    <source>
        <dbReference type="ARBA" id="ARBA00023015"/>
    </source>
</evidence>
<comment type="caution">
    <text evidence="5">The sequence shown here is derived from an EMBL/GenBank/DDBJ whole genome shotgun (WGS) entry which is preliminary data.</text>
</comment>
<keyword evidence="2" id="KW-0238">DNA-binding</keyword>
<keyword evidence="1" id="KW-0805">Transcription regulation</keyword>
<dbReference type="InterPro" id="IPR011008">
    <property type="entry name" value="Dimeric_a/b-barrel"/>
</dbReference>
<dbReference type="GO" id="GO:0043565">
    <property type="term" value="F:sequence-specific DNA binding"/>
    <property type="evidence" value="ECO:0007669"/>
    <property type="project" value="InterPro"/>
</dbReference>
<dbReference type="InterPro" id="IPR036390">
    <property type="entry name" value="WH_DNA-bd_sf"/>
</dbReference>
<keyword evidence="6" id="KW-1185">Reference proteome</keyword>
<dbReference type="PROSITE" id="PS50956">
    <property type="entry name" value="HTH_ASNC_2"/>
    <property type="match status" value="1"/>
</dbReference>
<dbReference type="Pfam" id="PF01037">
    <property type="entry name" value="AsnC_trans_reg"/>
    <property type="match status" value="1"/>
</dbReference>
<evidence type="ECO:0000256" key="2">
    <source>
        <dbReference type="ARBA" id="ARBA00023125"/>
    </source>
</evidence>
<evidence type="ECO:0000259" key="4">
    <source>
        <dbReference type="PROSITE" id="PS50956"/>
    </source>
</evidence>
<dbReference type="Gene3D" id="1.10.10.10">
    <property type="entry name" value="Winged helix-like DNA-binding domain superfamily/Winged helix DNA-binding domain"/>
    <property type="match status" value="1"/>
</dbReference>
<dbReference type="PRINTS" id="PR00033">
    <property type="entry name" value="HTHASNC"/>
</dbReference>
<dbReference type="GO" id="GO:0043200">
    <property type="term" value="P:response to amino acid"/>
    <property type="evidence" value="ECO:0007669"/>
    <property type="project" value="TreeGrafter"/>
</dbReference>
<dbReference type="RefSeq" id="WP_228850024.1">
    <property type="nucleotide sequence ID" value="NZ_JADCKQ010000018.1"/>
</dbReference>
<feature type="domain" description="HTH asnC-type" evidence="4">
    <location>
        <begin position="3"/>
        <end position="66"/>
    </location>
</feature>
<dbReference type="Proteomes" id="UP000640583">
    <property type="component" value="Unassembled WGS sequence"/>
</dbReference>
<dbReference type="Pfam" id="PF13412">
    <property type="entry name" value="HTH_24"/>
    <property type="match status" value="1"/>
</dbReference>
<dbReference type="SMART" id="SM00344">
    <property type="entry name" value="HTH_ASNC"/>
    <property type="match status" value="1"/>
</dbReference>
<protein>
    <submittedName>
        <fullName evidence="5">Lrp/AsnC family transcriptional regulator</fullName>
    </submittedName>
</protein>
<dbReference type="InterPro" id="IPR019888">
    <property type="entry name" value="Tscrpt_reg_AsnC-like"/>
</dbReference>
<dbReference type="SUPFAM" id="SSF54909">
    <property type="entry name" value="Dimeric alpha+beta barrel"/>
    <property type="match status" value="1"/>
</dbReference>
<evidence type="ECO:0000313" key="6">
    <source>
        <dbReference type="Proteomes" id="UP000640583"/>
    </source>
</evidence>
<gene>
    <name evidence="5" type="ORF">H1D41_16875</name>
</gene>
<evidence type="ECO:0000313" key="5">
    <source>
        <dbReference type="EMBL" id="MBI1495318.1"/>
    </source>
</evidence>
<proteinExistence type="predicted"/>
<dbReference type="InterPro" id="IPR000485">
    <property type="entry name" value="AsnC-type_HTH_dom"/>
</dbReference>
<reference evidence="5" key="1">
    <citation type="submission" date="2020-10" db="EMBL/GenBank/DDBJ databases">
        <title>Paenihalocynthiibacter styelae gen. nov., sp. nov., isolated from stalked sea squirt Styela clava.</title>
        <authorList>
            <person name="Kim Y.-O."/>
            <person name="Yoon J.-H."/>
        </authorList>
    </citation>
    <scope>NUCLEOTIDE SEQUENCE</scope>
    <source>
        <strain evidence="5">MYP1-1</strain>
    </source>
</reference>
<accession>A0A8J7IYN3</accession>
<dbReference type="SUPFAM" id="SSF46785">
    <property type="entry name" value="Winged helix' DNA-binding domain"/>
    <property type="match status" value="1"/>
</dbReference>
<organism evidence="5 6">
    <name type="scientific">Halocynthiibacter styelae</name>
    <dbReference type="NCBI Taxonomy" id="2761955"/>
    <lineage>
        <taxon>Bacteria</taxon>
        <taxon>Pseudomonadati</taxon>
        <taxon>Pseudomonadota</taxon>
        <taxon>Alphaproteobacteria</taxon>
        <taxon>Rhodobacterales</taxon>
        <taxon>Paracoccaceae</taxon>
        <taxon>Halocynthiibacter</taxon>
    </lineage>
</organism>
<dbReference type="GO" id="GO:0005829">
    <property type="term" value="C:cytosol"/>
    <property type="evidence" value="ECO:0007669"/>
    <property type="project" value="TreeGrafter"/>
</dbReference>
<evidence type="ECO:0000256" key="3">
    <source>
        <dbReference type="ARBA" id="ARBA00023163"/>
    </source>
</evidence>
<dbReference type="PANTHER" id="PTHR30154">
    <property type="entry name" value="LEUCINE-RESPONSIVE REGULATORY PROTEIN"/>
    <property type="match status" value="1"/>
</dbReference>
<sequence>MELTDQERALLREIQRDSTLPVAELAQRAGMAQSTAWRRLQDFEARGIIRGRVTLLDAAKVDAGFCIFANITLADHSEDSVTAFESLVQRHAEIMECHKLTGGADYVLKIRTRDVVEYENFMTHNLLRYPFVRGVSSSVSLKELKSTTELPL</sequence>
<dbReference type="Gene3D" id="3.30.70.920">
    <property type="match status" value="1"/>
</dbReference>
<name>A0A8J7IYN3_9RHOB</name>
<dbReference type="InterPro" id="IPR019887">
    <property type="entry name" value="Tscrpt_reg_AsnC/Lrp_C"/>
</dbReference>
<keyword evidence="3" id="KW-0804">Transcription</keyword>
<dbReference type="AlphaFoldDB" id="A0A8J7IYN3"/>
<dbReference type="EMBL" id="JADCKQ010000018">
    <property type="protein sequence ID" value="MBI1495318.1"/>
    <property type="molecule type" value="Genomic_DNA"/>
</dbReference>
<dbReference type="InterPro" id="IPR036388">
    <property type="entry name" value="WH-like_DNA-bd_sf"/>
</dbReference>